<organism evidence="3">
    <name type="scientific">Pneumocystis jirovecii</name>
    <name type="common">Human pneumocystis pneumonia agent</name>
    <dbReference type="NCBI Taxonomy" id="42068"/>
    <lineage>
        <taxon>Eukaryota</taxon>
        <taxon>Fungi</taxon>
        <taxon>Dikarya</taxon>
        <taxon>Ascomycota</taxon>
        <taxon>Taphrinomycotina</taxon>
        <taxon>Pneumocystomycetes</taxon>
        <taxon>Pneumocystaceae</taxon>
        <taxon>Pneumocystis</taxon>
    </lineage>
</organism>
<accession>L0PGU6</accession>
<dbReference type="InParanoid" id="L0PGU6"/>
<evidence type="ECO:0000313" key="2">
    <source>
        <dbReference type="EMBL" id="CCJ31593.1"/>
    </source>
</evidence>
<feature type="non-terminal residue" evidence="2">
    <location>
        <position position="301"/>
    </location>
</feature>
<reference evidence="2 3" key="1">
    <citation type="journal article" date="2012" name="MBio">
        <title>De novo assembly of the Pneumocystis jirovecii genome from a single bronchoalveolar lavage fluid specimen from a patient.</title>
        <authorList>
            <person name="Cisse O.H."/>
            <person name="Pagni M."/>
            <person name="Hauser P.M."/>
        </authorList>
    </citation>
    <scope>NUCLEOTIDE SEQUENCE [LARGE SCALE GENOMIC DNA]</scope>
    <source>
        <strain evidence="2 3">SE8</strain>
    </source>
</reference>
<dbReference type="Gene3D" id="2.130.10.10">
    <property type="entry name" value="YVTN repeat-like/Quinoprotein amine dehydrogenase"/>
    <property type="match status" value="1"/>
</dbReference>
<proteinExistence type="predicted"/>
<dbReference type="InterPro" id="IPR050358">
    <property type="entry name" value="RSE1/DDB1/CFT1"/>
</dbReference>
<dbReference type="PANTHER" id="PTHR10644">
    <property type="entry name" value="DNA REPAIR/RNA PROCESSING CPSF FAMILY"/>
    <property type="match status" value="1"/>
</dbReference>
<dbReference type="Proteomes" id="UP000010422">
    <property type="component" value="Unassembled WGS sequence"/>
</dbReference>
<protein>
    <recommendedName>
        <fullName evidence="1">RSE1/DDB1/CPSF1 first beta-propeller domain-containing protein</fullName>
    </recommendedName>
</protein>
<dbReference type="Pfam" id="PF10433">
    <property type="entry name" value="Beta-prop_RSE1_1st"/>
    <property type="match status" value="1"/>
</dbReference>
<gene>
    <name evidence="2" type="ORF">PNEJI1_003412</name>
</gene>
<sequence>MKGFSHIVDLWFIFYDYREPTLAILYSAFQTSTGLLPYRQDTMTSTAIYTVDKLPYDLFSVLPLPNPIGGTLLIGNNELVYVDQAARVKAVSVNSFARKCTHLDFIEDYDLNLRLNGAVGVYLELLDDQPGAVLLVIEDGRFVQVGFKLDGRVVSSLSVKILDQSVKNDFLKSEASCIVLLNNEQLFIGSKVSNSVLLEWKRQSEIAEKLLSEPRVIFDEDREVLNDLYGEDFDIVDTSSILQRNGVFGDIQFRLFDTLYSCGPIVDMTIGRSFLSYMDQYVLDLVVATGKNRTGSVSIFK</sequence>
<dbReference type="STRING" id="1209962.L0PGU6"/>
<evidence type="ECO:0000259" key="1">
    <source>
        <dbReference type="Pfam" id="PF10433"/>
    </source>
</evidence>
<dbReference type="InterPro" id="IPR018846">
    <property type="entry name" value="Beta-prop_RSE1/DDB1/CPSF1_1st"/>
</dbReference>
<name>L0PGU6_PNEJI</name>
<feature type="domain" description="RSE1/DDB1/CPSF1 first beta-propeller" evidence="1">
    <location>
        <begin position="7"/>
        <end position="204"/>
    </location>
</feature>
<comment type="caution">
    <text evidence="2">The sequence shown here is derived from an EMBL/GenBank/DDBJ whole genome shotgun (WGS) entry which is preliminary data.</text>
</comment>
<dbReference type="AlphaFoldDB" id="L0PGU6"/>
<evidence type="ECO:0000313" key="3">
    <source>
        <dbReference type="Proteomes" id="UP000010422"/>
    </source>
</evidence>
<dbReference type="InterPro" id="IPR015943">
    <property type="entry name" value="WD40/YVTN_repeat-like_dom_sf"/>
</dbReference>
<dbReference type="VEuPathDB" id="FungiDB:PNEJI1_003412"/>
<dbReference type="EMBL" id="CAKM01000354">
    <property type="protein sequence ID" value="CCJ31593.1"/>
    <property type="molecule type" value="Genomic_DNA"/>
</dbReference>